<accession>A0A8R7K094</accession>
<dbReference type="Proteomes" id="UP000015106">
    <property type="component" value="Chromosome 1"/>
</dbReference>
<name>A0A8R7K094_TRIUA</name>
<dbReference type="AlphaFoldDB" id="A0A8R7K094"/>
<reference evidence="2" key="1">
    <citation type="journal article" date="2013" name="Nature">
        <title>Draft genome of the wheat A-genome progenitor Triticum urartu.</title>
        <authorList>
            <person name="Ling H.Q."/>
            <person name="Zhao S."/>
            <person name="Liu D."/>
            <person name="Wang J."/>
            <person name="Sun H."/>
            <person name="Zhang C."/>
            <person name="Fan H."/>
            <person name="Li D."/>
            <person name="Dong L."/>
            <person name="Tao Y."/>
            <person name="Gao C."/>
            <person name="Wu H."/>
            <person name="Li Y."/>
            <person name="Cui Y."/>
            <person name="Guo X."/>
            <person name="Zheng S."/>
            <person name="Wang B."/>
            <person name="Yu K."/>
            <person name="Liang Q."/>
            <person name="Yang W."/>
            <person name="Lou X."/>
            <person name="Chen J."/>
            <person name="Feng M."/>
            <person name="Jian J."/>
            <person name="Zhang X."/>
            <person name="Luo G."/>
            <person name="Jiang Y."/>
            <person name="Liu J."/>
            <person name="Wang Z."/>
            <person name="Sha Y."/>
            <person name="Zhang B."/>
            <person name="Wu H."/>
            <person name="Tang D."/>
            <person name="Shen Q."/>
            <person name="Xue P."/>
            <person name="Zou S."/>
            <person name="Wang X."/>
            <person name="Liu X."/>
            <person name="Wang F."/>
            <person name="Yang Y."/>
            <person name="An X."/>
            <person name="Dong Z."/>
            <person name="Zhang K."/>
            <person name="Zhang X."/>
            <person name="Luo M.C."/>
            <person name="Dvorak J."/>
            <person name="Tong Y."/>
            <person name="Wang J."/>
            <person name="Yang H."/>
            <person name="Li Z."/>
            <person name="Wang D."/>
            <person name="Zhang A."/>
            <person name="Wang J."/>
        </authorList>
    </citation>
    <scope>NUCLEOTIDE SEQUENCE</scope>
    <source>
        <strain evidence="2">cv. G1812</strain>
    </source>
</reference>
<evidence type="ECO:0000313" key="2">
    <source>
        <dbReference type="Proteomes" id="UP000015106"/>
    </source>
</evidence>
<sequence>MDEAYHSQRASSMAKQVRKKGKHPALNFNHGSGSTSDENFIVYIPRRPMLETVSETIGLKVQGYTCWYVHEGMIQASVLIAIGLKVQGYTCWYVHEGMIQVSVLIALPRQKDSFRESSITYEGEAANTEDEAMEKSAQVPLECICADYNISINDHNYYALEVTKERLFTAREKAQTKQWQFNMAHQQVNTQQNEFARQTMILAKICNGFF</sequence>
<reference evidence="1" key="2">
    <citation type="submission" date="2018-03" db="EMBL/GenBank/DDBJ databases">
        <title>The Triticum urartu genome reveals the dynamic nature of wheat genome evolution.</title>
        <authorList>
            <person name="Ling H."/>
            <person name="Ma B."/>
            <person name="Shi X."/>
            <person name="Liu H."/>
            <person name="Dong L."/>
            <person name="Sun H."/>
            <person name="Cao Y."/>
            <person name="Gao Q."/>
            <person name="Zheng S."/>
            <person name="Li Y."/>
            <person name="Yu Y."/>
            <person name="Du H."/>
            <person name="Qi M."/>
            <person name="Li Y."/>
            <person name="Yu H."/>
            <person name="Cui Y."/>
            <person name="Wang N."/>
            <person name="Chen C."/>
            <person name="Wu H."/>
            <person name="Zhao Y."/>
            <person name="Zhang J."/>
            <person name="Li Y."/>
            <person name="Zhou W."/>
            <person name="Zhang B."/>
            <person name="Hu W."/>
            <person name="Eijk M."/>
            <person name="Tang J."/>
            <person name="Witsenboer H."/>
            <person name="Zhao S."/>
            <person name="Li Z."/>
            <person name="Zhang A."/>
            <person name="Wang D."/>
            <person name="Liang C."/>
        </authorList>
    </citation>
    <scope>NUCLEOTIDE SEQUENCE [LARGE SCALE GENOMIC DNA]</scope>
    <source>
        <strain evidence="1">cv. G1812</strain>
    </source>
</reference>
<dbReference type="Gramene" id="TuG1812G0100002388.01.T01">
    <property type="protein sequence ID" value="TuG1812G0100002388.01.T01"/>
    <property type="gene ID" value="TuG1812G0100002388.01"/>
</dbReference>
<protein>
    <submittedName>
        <fullName evidence="1">Uncharacterized protein</fullName>
    </submittedName>
</protein>
<reference evidence="1" key="3">
    <citation type="submission" date="2022-06" db="UniProtKB">
        <authorList>
            <consortium name="EnsemblPlants"/>
        </authorList>
    </citation>
    <scope>IDENTIFICATION</scope>
</reference>
<keyword evidence="2" id="KW-1185">Reference proteome</keyword>
<organism evidence="1 2">
    <name type="scientific">Triticum urartu</name>
    <name type="common">Red wild einkorn</name>
    <name type="synonym">Crithodium urartu</name>
    <dbReference type="NCBI Taxonomy" id="4572"/>
    <lineage>
        <taxon>Eukaryota</taxon>
        <taxon>Viridiplantae</taxon>
        <taxon>Streptophyta</taxon>
        <taxon>Embryophyta</taxon>
        <taxon>Tracheophyta</taxon>
        <taxon>Spermatophyta</taxon>
        <taxon>Magnoliopsida</taxon>
        <taxon>Liliopsida</taxon>
        <taxon>Poales</taxon>
        <taxon>Poaceae</taxon>
        <taxon>BOP clade</taxon>
        <taxon>Pooideae</taxon>
        <taxon>Triticodae</taxon>
        <taxon>Triticeae</taxon>
        <taxon>Triticinae</taxon>
        <taxon>Triticum</taxon>
    </lineage>
</organism>
<proteinExistence type="predicted"/>
<evidence type="ECO:0000313" key="1">
    <source>
        <dbReference type="EnsemblPlants" id="TuG1812G0100002388.01.T01"/>
    </source>
</evidence>
<dbReference type="EnsemblPlants" id="TuG1812G0100002388.01.T01">
    <property type="protein sequence ID" value="TuG1812G0100002388.01.T01"/>
    <property type="gene ID" value="TuG1812G0100002388.01"/>
</dbReference>